<proteinExistence type="predicted"/>
<name>A0AC34PW50_9BILA</name>
<accession>A0AC34PW50</accession>
<reference evidence="2" key="1">
    <citation type="submission" date="2022-11" db="UniProtKB">
        <authorList>
            <consortium name="WormBaseParasite"/>
        </authorList>
    </citation>
    <scope>IDENTIFICATION</scope>
</reference>
<dbReference type="WBParaSite" id="JU765_v2.g10558.t1">
    <property type="protein sequence ID" value="JU765_v2.g10558.t1"/>
    <property type="gene ID" value="JU765_v2.g10558"/>
</dbReference>
<protein>
    <submittedName>
        <fullName evidence="2">Uncharacterized protein</fullName>
    </submittedName>
</protein>
<organism evidence="1 2">
    <name type="scientific">Panagrolaimus sp. JU765</name>
    <dbReference type="NCBI Taxonomy" id="591449"/>
    <lineage>
        <taxon>Eukaryota</taxon>
        <taxon>Metazoa</taxon>
        <taxon>Ecdysozoa</taxon>
        <taxon>Nematoda</taxon>
        <taxon>Chromadorea</taxon>
        <taxon>Rhabditida</taxon>
        <taxon>Tylenchina</taxon>
        <taxon>Panagrolaimomorpha</taxon>
        <taxon>Panagrolaimoidea</taxon>
        <taxon>Panagrolaimidae</taxon>
        <taxon>Panagrolaimus</taxon>
    </lineage>
</organism>
<dbReference type="Proteomes" id="UP000887576">
    <property type="component" value="Unplaced"/>
</dbReference>
<evidence type="ECO:0000313" key="2">
    <source>
        <dbReference type="WBParaSite" id="JU765_v2.g10558.t1"/>
    </source>
</evidence>
<sequence>MDLINGAVLKSRSYGRDARVNKYDVLEACYFHLRANLDHRNFIELNSYLREYPFDIKISACSRGLYYLWLEYNFHGKDSNWKLHQIYPHSFVRNKIDFKIEFDANGVSKIIVSDPPQAALEDLRNFTFARFKIRRRKKILPPLPPPPRFKATGKRMNRVSKTPKNYRQRRVYQHRKKLSTPPPPPPPMIREEKEKKIIDPKKPKRKIDDPKIKQNLRTTAERMNKWQTRKFLME</sequence>
<evidence type="ECO:0000313" key="1">
    <source>
        <dbReference type="Proteomes" id="UP000887576"/>
    </source>
</evidence>